<evidence type="ECO:0000256" key="3">
    <source>
        <dbReference type="ARBA" id="ARBA00022643"/>
    </source>
</evidence>
<evidence type="ECO:0000256" key="4">
    <source>
        <dbReference type="ARBA" id="ARBA00022679"/>
    </source>
</evidence>
<dbReference type="AlphaFoldDB" id="A0A6S6SZC5"/>
<sequence>MVRITVAISGASGANLGLKLVKLIPKDIEVNVILSDNSKVVLEKENHINIHKNSTISANVASGSYKTDAMIVVPCSTNTLSKIACGISDNLISRAASVMLKERRKLILAVREMPYSTIILENMAKLSSNGVIIAPPVMGYYSEQSSLDDMENFVIGKWFDLLGIEHDLFKRWEG</sequence>
<dbReference type="InterPro" id="IPR004507">
    <property type="entry name" value="UbiX-like"/>
</dbReference>
<dbReference type="EC" id="2.5.1.129" evidence="5"/>
<evidence type="ECO:0000256" key="1">
    <source>
        <dbReference type="ARBA" id="ARBA00022602"/>
    </source>
</evidence>
<protein>
    <recommendedName>
        <fullName evidence="5">Flavin prenyltransferase UbiX</fullName>
        <ecNumber evidence="5">2.5.1.129</ecNumber>
    </recommendedName>
</protein>
<feature type="binding site" evidence="5">
    <location>
        <position position="35"/>
    </location>
    <ligand>
        <name>FMN</name>
        <dbReference type="ChEBI" id="CHEBI:58210"/>
    </ligand>
</feature>
<proteinExistence type="inferred from homology"/>
<dbReference type="SUPFAM" id="SSF52507">
    <property type="entry name" value="Homo-oligomeric flavin-containing Cys decarboxylases, HFCD"/>
    <property type="match status" value="1"/>
</dbReference>
<feature type="binding site" evidence="5">
    <location>
        <position position="141"/>
    </location>
    <ligand>
        <name>dimethylallyl phosphate</name>
        <dbReference type="ChEBI" id="CHEBI:88052"/>
    </ligand>
</feature>
<dbReference type="GO" id="GO:0106141">
    <property type="term" value="F:flavin prenyltransferase activity"/>
    <property type="evidence" value="ECO:0007669"/>
    <property type="project" value="UniProtKB-EC"/>
</dbReference>
<reference evidence="7" key="1">
    <citation type="submission" date="2020-01" db="EMBL/GenBank/DDBJ databases">
        <authorList>
            <person name="Meier V. D."/>
            <person name="Meier V D."/>
        </authorList>
    </citation>
    <scope>NUCLEOTIDE SEQUENCE</scope>
    <source>
        <strain evidence="7">HLG_WM_MAG_12</strain>
    </source>
</reference>
<feature type="binding site" evidence="5">
    <location>
        <begin position="76"/>
        <end position="79"/>
    </location>
    <ligand>
        <name>FMN</name>
        <dbReference type="ChEBI" id="CHEBI:58210"/>
    </ligand>
</feature>
<evidence type="ECO:0000259" key="6">
    <source>
        <dbReference type="Pfam" id="PF02441"/>
    </source>
</evidence>
<dbReference type="HAMAP" id="MF_01984">
    <property type="entry name" value="ubiX_pad"/>
    <property type="match status" value="1"/>
</dbReference>
<dbReference type="InterPro" id="IPR003382">
    <property type="entry name" value="Flavoprotein"/>
</dbReference>
<feature type="binding site" evidence="5">
    <location>
        <position position="111"/>
    </location>
    <ligand>
        <name>FMN</name>
        <dbReference type="ChEBI" id="CHEBI:58210"/>
    </ligand>
</feature>
<comment type="similarity">
    <text evidence="5">Belongs to the UbiX/PAD1 family.</text>
</comment>
<comment type="caution">
    <text evidence="5">Lacks conserved residue(s) required for the propagation of feature annotation.</text>
</comment>
<organism evidence="7">
    <name type="scientific">uncultured Campylobacterales bacterium</name>
    <dbReference type="NCBI Taxonomy" id="352960"/>
    <lineage>
        <taxon>Bacteria</taxon>
        <taxon>Pseudomonadati</taxon>
        <taxon>Campylobacterota</taxon>
        <taxon>Epsilonproteobacteria</taxon>
        <taxon>Campylobacterales</taxon>
        <taxon>environmental samples</taxon>
    </lineage>
</organism>
<comment type="catalytic activity">
    <reaction evidence="5">
        <text>dimethylallyl phosphate + FMNH2 = prenylated FMNH2 + phosphate</text>
        <dbReference type="Rhea" id="RHEA:37743"/>
        <dbReference type="ChEBI" id="CHEBI:43474"/>
        <dbReference type="ChEBI" id="CHEBI:57618"/>
        <dbReference type="ChEBI" id="CHEBI:87467"/>
        <dbReference type="ChEBI" id="CHEBI:88052"/>
        <dbReference type="EC" id="2.5.1.129"/>
    </reaction>
</comment>
<keyword evidence="2 5" id="KW-0285">Flavoprotein</keyword>
<feature type="binding site" evidence="5">
    <location>
        <begin position="10"/>
        <end position="12"/>
    </location>
    <ligand>
        <name>FMN</name>
        <dbReference type="ChEBI" id="CHEBI:58210"/>
    </ligand>
</feature>
<comment type="function">
    <text evidence="5">Flavin prenyltransferase that catalyzes the synthesis of the prenylated FMN cofactor (prenyl-FMN) for 4-hydroxy-3-polyprenylbenzoic acid decarboxylase UbiD. The prenyltransferase is metal-independent and links a dimethylallyl moiety from dimethylallyl monophosphate (DMAP) to the flavin N5 and C6 atoms of FMN.</text>
</comment>
<dbReference type="NCBIfam" id="TIGR00421">
    <property type="entry name" value="ubiX_pad"/>
    <property type="match status" value="1"/>
</dbReference>
<accession>A0A6S6SZC5</accession>
<keyword evidence="4 5" id="KW-0808">Transferase</keyword>
<dbReference type="NCBIfam" id="NF004685">
    <property type="entry name" value="PRK06029.1"/>
    <property type="match status" value="1"/>
</dbReference>
<evidence type="ECO:0000256" key="2">
    <source>
        <dbReference type="ARBA" id="ARBA00022630"/>
    </source>
</evidence>
<dbReference type="EMBL" id="CACVAW010000044">
    <property type="protein sequence ID" value="CAA6811434.1"/>
    <property type="molecule type" value="Genomic_DNA"/>
</dbReference>
<evidence type="ECO:0000256" key="5">
    <source>
        <dbReference type="HAMAP-Rule" id="MF_01984"/>
    </source>
</evidence>
<name>A0A6S6SZC5_9BACT</name>
<feature type="binding site" evidence="5">
    <location>
        <position position="157"/>
    </location>
    <ligand>
        <name>dimethylallyl phosphate</name>
        <dbReference type="ChEBI" id="CHEBI:88052"/>
    </ligand>
</feature>
<evidence type="ECO:0000313" key="7">
    <source>
        <dbReference type="EMBL" id="CAA6811434.1"/>
    </source>
</evidence>
<dbReference type="InterPro" id="IPR036551">
    <property type="entry name" value="Flavin_trans-like"/>
</dbReference>
<dbReference type="Pfam" id="PF02441">
    <property type="entry name" value="Flavoprotein"/>
    <property type="match status" value="1"/>
</dbReference>
<keyword evidence="1 5" id="KW-0637">Prenyltransferase</keyword>
<feature type="domain" description="Flavoprotein" evidence="6">
    <location>
        <begin position="3"/>
        <end position="162"/>
    </location>
</feature>
<keyword evidence="3 5" id="KW-0288">FMN</keyword>
<gene>
    <name evidence="5" type="primary">ubiX</name>
    <name evidence="7" type="ORF">HELGO_WM6434</name>
</gene>
<dbReference type="Gene3D" id="3.40.50.1950">
    <property type="entry name" value="Flavin prenyltransferase-like"/>
    <property type="match status" value="1"/>
</dbReference>